<comment type="similarity">
    <text evidence="2">Belongs to the ABC-4 integral membrane protein family. LolC/E subfamily.</text>
</comment>
<feature type="transmembrane region" description="Helical" evidence="7">
    <location>
        <begin position="305"/>
        <end position="327"/>
    </location>
</feature>
<gene>
    <name evidence="9" type="ORF">NCTC12967_02287</name>
</gene>
<evidence type="ECO:0000256" key="3">
    <source>
        <dbReference type="ARBA" id="ARBA00022475"/>
    </source>
</evidence>
<dbReference type="GeneID" id="64407728"/>
<dbReference type="PANTHER" id="PTHR30489:SF0">
    <property type="entry name" value="LIPOPROTEIN-RELEASING SYSTEM TRANSMEMBRANE PROTEIN LOLE"/>
    <property type="match status" value="1"/>
</dbReference>
<evidence type="ECO:0000313" key="9">
    <source>
        <dbReference type="EMBL" id="VEH70978.1"/>
    </source>
</evidence>
<dbReference type="EMBL" id="LR134406">
    <property type="protein sequence ID" value="VEH70978.1"/>
    <property type="molecule type" value="Genomic_DNA"/>
</dbReference>
<evidence type="ECO:0000313" key="10">
    <source>
        <dbReference type="Proteomes" id="UP000273044"/>
    </source>
</evidence>
<evidence type="ECO:0000259" key="8">
    <source>
        <dbReference type="Pfam" id="PF02687"/>
    </source>
</evidence>
<reference evidence="9 10" key="1">
    <citation type="submission" date="2018-12" db="EMBL/GenBank/DDBJ databases">
        <authorList>
            <consortium name="Pathogen Informatics"/>
        </authorList>
    </citation>
    <scope>NUCLEOTIDE SEQUENCE [LARGE SCALE GENOMIC DNA]</scope>
    <source>
        <strain evidence="9 10">NCTC12967</strain>
    </source>
</reference>
<feature type="transmembrane region" description="Helical" evidence="7">
    <location>
        <begin position="58"/>
        <end position="85"/>
    </location>
</feature>
<dbReference type="InterPro" id="IPR003838">
    <property type="entry name" value="ABC3_permease_C"/>
</dbReference>
<evidence type="ECO:0000256" key="5">
    <source>
        <dbReference type="ARBA" id="ARBA00022989"/>
    </source>
</evidence>
<feature type="transmembrane region" description="Helical" evidence="7">
    <location>
        <begin position="16"/>
        <end position="38"/>
    </location>
</feature>
<keyword evidence="4 7" id="KW-0812">Transmembrane</keyword>
<evidence type="ECO:0000256" key="4">
    <source>
        <dbReference type="ARBA" id="ARBA00022692"/>
    </source>
</evidence>
<accession>A0A448N0M9</accession>
<dbReference type="AlphaFoldDB" id="A0A448N0M9"/>
<feature type="transmembrane region" description="Helical" evidence="7">
    <location>
        <begin position="399"/>
        <end position="420"/>
    </location>
</feature>
<feature type="transmembrane region" description="Helical" evidence="7">
    <location>
        <begin position="106"/>
        <end position="134"/>
    </location>
</feature>
<evidence type="ECO:0000256" key="2">
    <source>
        <dbReference type="ARBA" id="ARBA00005236"/>
    </source>
</evidence>
<sequence length="471" mass="49835">MSTLIWKDLRHHASEWLWSLLVATVGGTIIGVVITSWWSAVQWSLAHPDGPYMLASNILGSNMVGYIGVSTAIVISTTLGLTVTAQQRSHALWKVLGIPGRRIRSVILWQVCAVGLVGGLLGGLLALPTARVYLLTWREFSLFSDDLPLSMPFFGVPATILVTALFSVLGGLSAARRAANIPEMQALREASSPRTRTKLWQWIAAGFFLIPVILIPILINFAPETLQSDNTPRMPNLPAKANSPDFESPGDRAVLGGGIGLMATLAALFIPNWTLRPLLIGWTSLIPGRNPAWFAARANARHRSAFSLTTIVPFAIAVAMTGVFYTVANAGRAAGGMNGGVNGFLTIMVPIFFVAGAGGVANIAMVGRTRRQEGALLGVIGARSGTILGSTVLEGAIYAITGILFGLAMTLLSAISAALMSGGGMEVFIGSIPVTTLLPAIGASLVLAITTTWLPAQLDRRPVMENLRQPV</sequence>
<dbReference type="PANTHER" id="PTHR30489">
    <property type="entry name" value="LIPOPROTEIN-RELEASING SYSTEM TRANSMEMBRANE PROTEIN LOLE"/>
    <property type="match status" value="1"/>
</dbReference>
<proteinExistence type="inferred from homology"/>
<keyword evidence="5 7" id="KW-1133">Transmembrane helix</keyword>
<dbReference type="RefSeq" id="WP_061787921.1">
    <property type="nucleotide sequence ID" value="NZ_LR134406.1"/>
</dbReference>
<evidence type="ECO:0000256" key="1">
    <source>
        <dbReference type="ARBA" id="ARBA00004651"/>
    </source>
</evidence>
<comment type="subcellular location">
    <subcellularLocation>
        <location evidence="1">Cell membrane</location>
        <topology evidence="1">Multi-pass membrane protein</topology>
    </subcellularLocation>
</comment>
<keyword evidence="6 7" id="KW-0472">Membrane</keyword>
<feature type="transmembrane region" description="Helical" evidence="7">
    <location>
        <begin position="154"/>
        <end position="178"/>
    </location>
</feature>
<keyword evidence="10" id="KW-1185">Reference proteome</keyword>
<keyword evidence="3" id="KW-1003">Cell membrane</keyword>
<feature type="transmembrane region" description="Helical" evidence="7">
    <location>
        <begin position="427"/>
        <end position="454"/>
    </location>
</feature>
<protein>
    <submittedName>
        <fullName evidence="9">FtsX-like permease family</fullName>
    </submittedName>
</protein>
<organism evidence="9 10">
    <name type="scientific">Arachnia propionica</name>
    <dbReference type="NCBI Taxonomy" id="1750"/>
    <lineage>
        <taxon>Bacteria</taxon>
        <taxon>Bacillati</taxon>
        <taxon>Actinomycetota</taxon>
        <taxon>Actinomycetes</taxon>
        <taxon>Propionibacteriales</taxon>
        <taxon>Propionibacteriaceae</taxon>
        <taxon>Arachnia</taxon>
    </lineage>
</organism>
<name>A0A448N0M9_9ACTN</name>
<feature type="transmembrane region" description="Helical" evidence="7">
    <location>
        <begin position="253"/>
        <end position="270"/>
    </location>
</feature>
<dbReference type="GO" id="GO:0098797">
    <property type="term" value="C:plasma membrane protein complex"/>
    <property type="evidence" value="ECO:0007669"/>
    <property type="project" value="TreeGrafter"/>
</dbReference>
<feature type="transmembrane region" description="Helical" evidence="7">
    <location>
        <begin position="347"/>
        <end position="367"/>
    </location>
</feature>
<dbReference type="InterPro" id="IPR051447">
    <property type="entry name" value="Lipoprotein-release_system"/>
</dbReference>
<dbReference type="Proteomes" id="UP000273044">
    <property type="component" value="Chromosome"/>
</dbReference>
<evidence type="ECO:0000256" key="7">
    <source>
        <dbReference type="SAM" id="Phobius"/>
    </source>
</evidence>
<dbReference type="GO" id="GO:0044874">
    <property type="term" value="P:lipoprotein localization to outer membrane"/>
    <property type="evidence" value="ECO:0007669"/>
    <property type="project" value="TreeGrafter"/>
</dbReference>
<feature type="transmembrane region" description="Helical" evidence="7">
    <location>
        <begin position="199"/>
        <end position="219"/>
    </location>
</feature>
<dbReference type="Pfam" id="PF02687">
    <property type="entry name" value="FtsX"/>
    <property type="match status" value="2"/>
</dbReference>
<feature type="domain" description="ABC3 transporter permease C-terminal" evidence="8">
    <location>
        <begin position="69"/>
        <end position="181"/>
    </location>
</feature>
<feature type="domain" description="ABC3 transporter permease C-terminal" evidence="8">
    <location>
        <begin position="347"/>
        <end position="456"/>
    </location>
</feature>
<evidence type="ECO:0000256" key="6">
    <source>
        <dbReference type="ARBA" id="ARBA00023136"/>
    </source>
</evidence>